<comment type="caution">
    <text evidence="2">The sequence shown here is derived from an EMBL/GenBank/DDBJ whole genome shotgun (WGS) entry which is preliminary data.</text>
</comment>
<accession>A0ABR3JN87</accession>
<dbReference type="EMBL" id="JASNQZ010000006">
    <property type="protein sequence ID" value="KAL0956768.1"/>
    <property type="molecule type" value="Genomic_DNA"/>
</dbReference>
<dbReference type="Gene3D" id="3.40.50.150">
    <property type="entry name" value="Vaccinia Virus protein VP39"/>
    <property type="match status" value="1"/>
</dbReference>
<dbReference type="Proteomes" id="UP001556367">
    <property type="component" value="Unassembled WGS sequence"/>
</dbReference>
<organism evidence="2 3">
    <name type="scientific">Hohenbuehelia grisea</name>
    <dbReference type="NCBI Taxonomy" id="104357"/>
    <lineage>
        <taxon>Eukaryota</taxon>
        <taxon>Fungi</taxon>
        <taxon>Dikarya</taxon>
        <taxon>Basidiomycota</taxon>
        <taxon>Agaricomycotina</taxon>
        <taxon>Agaricomycetes</taxon>
        <taxon>Agaricomycetidae</taxon>
        <taxon>Agaricales</taxon>
        <taxon>Pleurotineae</taxon>
        <taxon>Pleurotaceae</taxon>
        <taxon>Hohenbuehelia</taxon>
    </lineage>
</organism>
<dbReference type="PANTHER" id="PTHR43832">
    <property type="match status" value="1"/>
</dbReference>
<evidence type="ECO:0000313" key="3">
    <source>
        <dbReference type="Proteomes" id="UP001556367"/>
    </source>
</evidence>
<reference evidence="3" key="1">
    <citation type="submission" date="2024-06" db="EMBL/GenBank/DDBJ databases">
        <title>Multi-omics analyses provide insights into the biosynthesis of the anticancer antibiotic pleurotin in Hohenbuehelia grisea.</title>
        <authorList>
            <person name="Weaver J.A."/>
            <person name="Alberti F."/>
        </authorList>
    </citation>
    <scope>NUCLEOTIDE SEQUENCE [LARGE SCALE GENOMIC DNA]</scope>
    <source>
        <strain evidence="3">T-177</strain>
    </source>
</reference>
<name>A0ABR3JN87_9AGAR</name>
<gene>
    <name evidence="2" type="ORF">HGRIS_002888</name>
</gene>
<dbReference type="PANTHER" id="PTHR43832:SF1">
    <property type="entry name" value="S-ADENOSYL-L-METHIONINE-DEPENDENT METHYLTRANSFERASES SUPERFAMILY PROTEIN"/>
    <property type="match status" value="1"/>
</dbReference>
<dbReference type="InterPro" id="IPR029063">
    <property type="entry name" value="SAM-dependent_MTases_sf"/>
</dbReference>
<protein>
    <submittedName>
        <fullName evidence="2">Uncharacterized protein</fullName>
    </submittedName>
</protein>
<sequence>MHSCSSIYSATEQRPTTLRRATGGWQRISFLETVGGTMPSHDLLLYFQSDVTLVRSWYIPGTHYSRTSEHWLKLQDKNAKVALKELREDAVAKGRPAEEGAVAFYRFRVFYIAVAEFFNLNNGQEWGVGHYLFKAKDVAR</sequence>
<proteinExistence type="inferred from homology"/>
<keyword evidence="3" id="KW-1185">Reference proteome</keyword>
<comment type="similarity">
    <text evidence="1">Belongs to the CFA/CMAS family.</text>
</comment>
<evidence type="ECO:0000256" key="1">
    <source>
        <dbReference type="ARBA" id="ARBA00010815"/>
    </source>
</evidence>
<evidence type="ECO:0000313" key="2">
    <source>
        <dbReference type="EMBL" id="KAL0956768.1"/>
    </source>
</evidence>